<dbReference type="RefSeq" id="XP_022456364.1">
    <property type="nucleotide sequence ID" value="XM_022604836.1"/>
</dbReference>
<proteinExistence type="predicted"/>
<feature type="transmembrane region" description="Helical" evidence="5">
    <location>
        <begin position="184"/>
        <end position="209"/>
    </location>
</feature>
<dbReference type="InterPro" id="IPR022535">
    <property type="entry name" value="Golgi_pH-regulator_cons_dom"/>
</dbReference>
<keyword evidence="9" id="KW-1185">Reference proteome</keyword>
<evidence type="ECO:0000256" key="1">
    <source>
        <dbReference type="ARBA" id="ARBA00004141"/>
    </source>
</evidence>
<feature type="domain" description="Abscisic acid G-protein coupled receptor-like" evidence="6">
    <location>
        <begin position="306"/>
        <end position="503"/>
    </location>
</feature>
<dbReference type="AlphaFoldDB" id="W6MIX5"/>
<dbReference type="Pfam" id="PF12537">
    <property type="entry name" value="GPHR_N"/>
    <property type="match status" value="1"/>
</dbReference>
<dbReference type="GeneID" id="34517752"/>
<protein>
    <recommendedName>
        <fullName evidence="10">Golgi pH regulator conserved domain-containing protein</fullName>
    </recommendedName>
</protein>
<evidence type="ECO:0000313" key="9">
    <source>
        <dbReference type="Proteomes" id="UP000019384"/>
    </source>
</evidence>
<dbReference type="InterPro" id="IPR015672">
    <property type="entry name" value="GPHR/GTG"/>
</dbReference>
<dbReference type="Pfam" id="PF12430">
    <property type="entry name" value="ABA_GPCR"/>
    <property type="match status" value="1"/>
</dbReference>
<dbReference type="HOGENOM" id="CLU_031389_0_0_1"/>
<keyword evidence="4 5" id="KW-0472">Membrane</keyword>
<keyword evidence="2 5" id="KW-0812">Transmembrane</keyword>
<feature type="transmembrane region" description="Helical" evidence="5">
    <location>
        <begin position="320"/>
        <end position="341"/>
    </location>
</feature>
<accession>W6MIX5</accession>
<reference evidence="8" key="2">
    <citation type="submission" date="2014-02" db="EMBL/GenBank/DDBJ databases">
        <title>Complete DNA sequence of /Kuraishia capsulata/ illustrates novel genomic features among budding yeasts (/Saccharomycotina/).</title>
        <authorList>
            <person name="Morales L."/>
            <person name="Noel B."/>
            <person name="Porcel B."/>
            <person name="Marcet-Houben M."/>
            <person name="Hullo M-F."/>
            <person name="Sacerdot C."/>
            <person name="Tekaia F."/>
            <person name="Leh-Louis V."/>
            <person name="Despons L."/>
            <person name="Khanna V."/>
            <person name="Aury J-M."/>
            <person name="Barbe V."/>
            <person name="Couloux A."/>
            <person name="Labadie K."/>
            <person name="Pelletier E."/>
            <person name="Souciet J-L."/>
            <person name="Boekhout T."/>
            <person name="Gabaldon T."/>
            <person name="Wincker P."/>
            <person name="Dujon B."/>
        </authorList>
    </citation>
    <scope>NUCLEOTIDE SEQUENCE</scope>
    <source>
        <strain evidence="8">CBS 1993</strain>
    </source>
</reference>
<comment type="subcellular location">
    <subcellularLocation>
        <location evidence="1">Membrane</location>
        <topology evidence="1">Multi-pass membrane protein</topology>
    </subcellularLocation>
</comment>
<dbReference type="InterPro" id="IPR025969">
    <property type="entry name" value="ABA_GPCR_dom"/>
</dbReference>
<feature type="transmembrane region" description="Helical" evidence="5">
    <location>
        <begin position="6"/>
        <end position="23"/>
    </location>
</feature>
<evidence type="ECO:0000313" key="8">
    <source>
        <dbReference type="EMBL" id="CDK24347.1"/>
    </source>
</evidence>
<dbReference type="GO" id="GO:0016020">
    <property type="term" value="C:membrane"/>
    <property type="evidence" value="ECO:0007669"/>
    <property type="project" value="UniProtKB-SubCell"/>
</dbReference>
<dbReference type="PANTHER" id="PTHR15948">
    <property type="entry name" value="G-PROTEIN COUPLED RECEPTOR 89-RELATED"/>
    <property type="match status" value="1"/>
</dbReference>
<evidence type="ECO:0008006" key="10">
    <source>
        <dbReference type="Google" id="ProtNLM"/>
    </source>
</evidence>
<feature type="transmembrane region" description="Helical" evidence="5">
    <location>
        <begin position="75"/>
        <end position="99"/>
    </location>
</feature>
<evidence type="ECO:0000256" key="2">
    <source>
        <dbReference type="ARBA" id="ARBA00022692"/>
    </source>
</evidence>
<feature type="transmembrane region" description="Helical" evidence="5">
    <location>
        <begin position="143"/>
        <end position="164"/>
    </location>
</feature>
<dbReference type="Proteomes" id="UP000019384">
    <property type="component" value="Unassembled WGS sequence"/>
</dbReference>
<organism evidence="8 9">
    <name type="scientific">Kuraishia capsulata CBS 1993</name>
    <dbReference type="NCBI Taxonomy" id="1382522"/>
    <lineage>
        <taxon>Eukaryota</taxon>
        <taxon>Fungi</taxon>
        <taxon>Dikarya</taxon>
        <taxon>Ascomycota</taxon>
        <taxon>Saccharomycotina</taxon>
        <taxon>Pichiomycetes</taxon>
        <taxon>Pichiales</taxon>
        <taxon>Pichiaceae</taxon>
        <taxon>Kuraishia</taxon>
    </lineage>
</organism>
<sequence>MAPETILGVVPLFGAFCLLYVWSDSVVFKLIPRLFDTPAIEIDHRKLGLKHAYEDLSKPSTGYTHGVAWTRVVRVLFAFTLSCNALVIVLVLLEILQLMNHDSKVFAWHAVVPTLIVLLTYVIPAAFFASWIRKISLNAKIQAVITAVGLLAWTTVLGTLRGAFATEDIESTDDTYVSRSLRQLTLLGVVALAFLSGMGSISQPFYCFLRRAKPVKETDIANMAATLRTTDELLSRRQHDLELAEAAAPDVTQSSSFRDKLFRAGAGSSSQTDLRNEVNALIQMERAIYLDLGRLTTAHEAQLRGSRIAGKFASGGRRVFAVYCCYKVISILCLRLPVILYHEYISPEKVLEGPIPANQVSQDALAVTLAKLVKSWNQGLDEDSLVIELSFILSGALFYCSFSSVLLTFNSLKKLLPVKIRPARSAPENRLSTVRSLLTAELSGIYILSTTILLLANLPHALSDSLVSALGYPDLEGKLIEKLFDKVFALSCVTTCVGIFISESFQRFYEDDDDIYDEELMLETKILKDI</sequence>
<feature type="transmembrane region" description="Helical" evidence="5">
    <location>
        <begin position="389"/>
        <end position="412"/>
    </location>
</feature>
<evidence type="ECO:0000259" key="7">
    <source>
        <dbReference type="Pfam" id="PF12537"/>
    </source>
</evidence>
<feature type="transmembrane region" description="Helical" evidence="5">
    <location>
        <begin position="105"/>
        <end position="131"/>
    </location>
</feature>
<evidence type="ECO:0000256" key="5">
    <source>
        <dbReference type="SAM" id="Phobius"/>
    </source>
</evidence>
<evidence type="ECO:0000259" key="6">
    <source>
        <dbReference type="Pfam" id="PF12430"/>
    </source>
</evidence>
<name>W6MIX5_9ASCO</name>
<evidence type="ECO:0000256" key="4">
    <source>
        <dbReference type="ARBA" id="ARBA00023136"/>
    </source>
</evidence>
<feature type="domain" description="Golgi pH regulator conserved" evidence="7">
    <location>
        <begin position="176"/>
        <end position="240"/>
    </location>
</feature>
<gene>
    <name evidence="8" type="ORF">KUCA_T00000308001</name>
</gene>
<dbReference type="OrthoDB" id="264392at2759"/>
<dbReference type="EMBL" id="HG793125">
    <property type="protein sequence ID" value="CDK24347.1"/>
    <property type="molecule type" value="Genomic_DNA"/>
</dbReference>
<keyword evidence="3 5" id="KW-1133">Transmembrane helix</keyword>
<evidence type="ECO:0000256" key="3">
    <source>
        <dbReference type="ARBA" id="ARBA00022989"/>
    </source>
</evidence>
<dbReference type="PANTHER" id="PTHR15948:SF0">
    <property type="entry name" value="GOLGI PH REGULATOR A-RELATED"/>
    <property type="match status" value="1"/>
</dbReference>
<reference evidence="8" key="1">
    <citation type="submission" date="2013-12" db="EMBL/GenBank/DDBJ databases">
        <authorList>
            <person name="Genoscope - CEA"/>
        </authorList>
    </citation>
    <scope>NUCLEOTIDE SEQUENCE</scope>
    <source>
        <strain evidence="8">CBS 1993</strain>
    </source>
</reference>